<gene>
    <name evidence="1" type="ORF">JKL49_13235</name>
</gene>
<dbReference type="EMBL" id="CP068570">
    <property type="protein sequence ID" value="QQZ51772.1"/>
    <property type="molecule type" value="Genomic_DNA"/>
</dbReference>
<reference evidence="1" key="1">
    <citation type="submission" date="2021-01" db="EMBL/GenBank/DDBJ databases">
        <title>Genome sequence of Phenylobacterium sp. 20VBR1 isolated from a valley glaceir, Ny-Alesund, Svalbard.</title>
        <authorList>
            <person name="Thomas F.A."/>
            <person name="Krishnan K.P."/>
            <person name="Sinha R.K."/>
        </authorList>
    </citation>
    <scope>NUCLEOTIDE SEQUENCE</scope>
    <source>
        <strain evidence="1">20VBR1</strain>
    </source>
</reference>
<proteinExistence type="predicted"/>
<organism evidence="1">
    <name type="scientific">Phenylobacterium glaciei</name>
    <dbReference type="NCBI Taxonomy" id="2803784"/>
    <lineage>
        <taxon>Bacteria</taxon>
        <taxon>Pseudomonadati</taxon>
        <taxon>Pseudomonadota</taxon>
        <taxon>Alphaproteobacteria</taxon>
        <taxon>Caulobacterales</taxon>
        <taxon>Caulobacteraceae</taxon>
        <taxon>Phenylobacterium</taxon>
    </lineage>
</organism>
<sequence length="86" mass="9272">MLPTFGAAVAGIRYFGDFERFSAISQVSAEKLDAVHSRIRLLLAAPDAALDYGRVSELAHATDDIVVSEIENWQAVFGGKHVSVPV</sequence>
<name>A0A974P674_9CAUL</name>
<accession>A0A974P674</accession>
<dbReference type="AlphaFoldDB" id="A0A974P674"/>
<protein>
    <submittedName>
        <fullName evidence="1">Uncharacterized protein</fullName>
    </submittedName>
</protein>
<evidence type="ECO:0000313" key="1">
    <source>
        <dbReference type="EMBL" id="QQZ51772.1"/>
    </source>
</evidence>